<proteinExistence type="predicted"/>
<keyword evidence="1" id="KW-1133">Transmembrane helix</keyword>
<evidence type="ECO:0000256" key="1">
    <source>
        <dbReference type="SAM" id="Phobius"/>
    </source>
</evidence>
<gene>
    <name evidence="2" type="ORF">METZ01_LOCUS418104</name>
</gene>
<evidence type="ECO:0008006" key="3">
    <source>
        <dbReference type="Google" id="ProtNLM"/>
    </source>
</evidence>
<name>A0A382X308_9ZZZZ</name>
<accession>A0A382X308</accession>
<sequence>AYLLYMKFGNAETGDEKIKLQPVWKILENKYYLDDLYINGLVNPLKTAVAKAVDRFNSQVLDRFVNTVGLAVAFIGKIVYSNLDQKGIDRLVNSVSVGTDTAGGQVKLIQSGRVQQYLTLFLSGVLLVSIIVFVLY</sequence>
<dbReference type="AlphaFoldDB" id="A0A382X308"/>
<keyword evidence="1" id="KW-0472">Membrane</keyword>
<feature type="transmembrane region" description="Helical" evidence="1">
    <location>
        <begin position="117"/>
        <end position="135"/>
    </location>
</feature>
<reference evidence="2" key="1">
    <citation type="submission" date="2018-05" db="EMBL/GenBank/DDBJ databases">
        <authorList>
            <person name="Lanie J.A."/>
            <person name="Ng W.-L."/>
            <person name="Kazmierczak K.M."/>
            <person name="Andrzejewski T.M."/>
            <person name="Davidsen T.M."/>
            <person name="Wayne K.J."/>
            <person name="Tettelin H."/>
            <person name="Glass J.I."/>
            <person name="Rusch D."/>
            <person name="Podicherti R."/>
            <person name="Tsui H.-C.T."/>
            <person name="Winkler M.E."/>
        </authorList>
    </citation>
    <scope>NUCLEOTIDE SEQUENCE</scope>
</reference>
<feature type="non-terminal residue" evidence="2">
    <location>
        <position position="1"/>
    </location>
</feature>
<keyword evidence="1" id="KW-0812">Transmembrane</keyword>
<dbReference type="EMBL" id="UINC01164412">
    <property type="protein sequence ID" value="SVD65250.1"/>
    <property type="molecule type" value="Genomic_DNA"/>
</dbReference>
<protein>
    <recommendedName>
        <fullName evidence="3">NADH-quinone oxidoreductase subunit L</fullName>
    </recommendedName>
</protein>
<organism evidence="2">
    <name type="scientific">marine metagenome</name>
    <dbReference type="NCBI Taxonomy" id="408172"/>
    <lineage>
        <taxon>unclassified sequences</taxon>
        <taxon>metagenomes</taxon>
        <taxon>ecological metagenomes</taxon>
    </lineage>
</organism>
<dbReference type="Gene3D" id="1.20.5.2700">
    <property type="match status" value="2"/>
</dbReference>
<evidence type="ECO:0000313" key="2">
    <source>
        <dbReference type="EMBL" id="SVD65250.1"/>
    </source>
</evidence>